<evidence type="ECO:0000256" key="8">
    <source>
        <dbReference type="ARBA" id="ARBA00022975"/>
    </source>
</evidence>
<evidence type="ECO:0000256" key="2">
    <source>
        <dbReference type="ARBA" id="ARBA00007800"/>
    </source>
</evidence>
<dbReference type="Pfam" id="PF00117">
    <property type="entry name" value="GATase"/>
    <property type="match status" value="1"/>
</dbReference>
<dbReference type="GO" id="GO:0004088">
    <property type="term" value="F:carbamoyl-phosphate synthase (glutamine-hydrolyzing) activity"/>
    <property type="evidence" value="ECO:0007669"/>
    <property type="project" value="UniProtKB-UniRule"/>
</dbReference>
<feature type="binding site" evidence="10">
    <location>
        <position position="45"/>
    </location>
    <ligand>
        <name>L-glutamine</name>
        <dbReference type="ChEBI" id="CHEBI:58359"/>
    </ligand>
</feature>
<proteinExistence type="inferred from homology"/>
<dbReference type="PRINTS" id="PR00096">
    <property type="entry name" value="GATASE"/>
</dbReference>
<feature type="region of interest" description="CPSase" evidence="10">
    <location>
        <begin position="1"/>
        <end position="174"/>
    </location>
</feature>
<dbReference type="EMBL" id="CAJHIO010000009">
    <property type="protein sequence ID" value="CAD6492004.1"/>
    <property type="molecule type" value="Genomic_DNA"/>
</dbReference>
<dbReference type="GO" id="GO:0044205">
    <property type="term" value="P:'de novo' UMP biosynthetic process"/>
    <property type="evidence" value="ECO:0007669"/>
    <property type="project" value="UniProtKB-UniRule"/>
</dbReference>
<dbReference type="NCBIfam" id="TIGR01368">
    <property type="entry name" value="CPSaseIIsmall"/>
    <property type="match status" value="1"/>
</dbReference>
<comment type="pathway">
    <text evidence="10">Pyrimidine metabolism; UMP biosynthesis via de novo pathway; (S)-dihydroorotate from bicarbonate: step 1/3.</text>
</comment>
<evidence type="ECO:0000256" key="6">
    <source>
        <dbReference type="ARBA" id="ARBA00022840"/>
    </source>
</evidence>
<feature type="binding site" evidence="10">
    <location>
        <position position="225"/>
    </location>
    <ligand>
        <name>L-glutamine</name>
        <dbReference type="ChEBI" id="CHEBI:58359"/>
    </ligand>
</feature>
<keyword evidence="6 10" id="KW-0067">ATP-binding</keyword>
<dbReference type="InterPro" id="IPR050472">
    <property type="entry name" value="Anth_synth/Amidotransfase"/>
</dbReference>
<evidence type="ECO:0000313" key="12">
    <source>
        <dbReference type="EMBL" id="CAD6492004.1"/>
    </source>
</evidence>
<dbReference type="Pfam" id="PF00988">
    <property type="entry name" value="CPSase_sm_chain"/>
    <property type="match status" value="1"/>
</dbReference>
<feature type="binding site" evidence="10">
    <location>
        <position position="254"/>
    </location>
    <ligand>
        <name>L-glutamine</name>
        <dbReference type="ChEBI" id="CHEBI:58359"/>
    </ligand>
</feature>
<evidence type="ECO:0000313" key="13">
    <source>
        <dbReference type="Proteomes" id="UP000610373"/>
    </source>
</evidence>
<evidence type="ECO:0000259" key="11">
    <source>
        <dbReference type="SMART" id="SM01097"/>
    </source>
</evidence>
<feature type="binding site" evidence="10">
    <location>
        <position position="292"/>
    </location>
    <ligand>
        <name>L-glutamine</name>
        <dbReference type="ChEBI" id="CHEBI:58359"/>
    </ligand>
</feature>
<name>A0A811T4B3_9EURY</name>
<dbReference type="CDD" id="cd01744">
    <property type="entry name" value="GATase1_CPSase"/>
    <property type="match status" value="1"/>
</dbReference>
<dbReference type="InterPro" id="IPR036480">
    <property type="entry name" value="CarbP_synth_ssu_N_sf"/>
</dbReference>
<evidence type="ECO:0000256" key="10">
    <source>
        <dbReference type="HAMAP-Rule" id="MF_01209"/>
    </source>
</evidence>
<dbReference type="GO" id="GO:0006541">
    <property type="term" value="P:glutamine metabolic process"/>
    <property type="evidence" value="ECO:0007669"/>
    <property type="project" value="InterPro"/>
</dbReference>
<comment type="function">
    <text evidence="10">Small subunit of the glutamine-dependent carbamoyl phosphate synthetase (CPSase). CPSase catalyzes the formation of carbamoyl phosphate from the ammonia moiety of glutamine, carbonate, and phosphate donated by ATP, constituting the first step of 2 biosynthetic pathways, one leading to arginine and/or urea and the other to pyrimidine nucleotides. The small subunit (glutamine amidotransferase) binds and cleaves glutamine to supply the large subunit with the substrate ammonia.</text>
</comment>
<dbReference type="InterPro" id="IPR002474">
    <property type="entry name" value="CarbamoylP_synth_ssu_N"/>
</dbReference>
<dbReference type="InterPro" id="IPR017926">
    <property type="entry name" value="GATASE"/>
</dbReference>
<keyword evidence="5 10" id="KW-0547">Nucleotide-binding</keyword>
<reference evidence="12" key="1">
    <citation type="submission" date="2020-10" db="EMBL/GenBank/DDBJ databases">
        <authorList>
            <person name="Hahn C.J."/>
            <person name="Laso-Perez R."/>
            <person name="Vulcano F."/>
            <person name="Vaziourakis K.-M."/>
            <person name="Stokke R."/>
            <person name="Steen I.H."/>
            <person name="Teske A."/>
            <person name="Boetius A."/>
            <person name="Liebeke M."/>
            <person name="Amann R."/>
            <person name="Knittel K."/>
        </authorList>
    </citation>
    <scope>NUCLEOTIDE SEQUENCE</scope>
    <source>
        <strain evidence="12">Gfbio:e3339647-f889-4370-9287-4fb5cb688e4c:AG392O15_GoMArc1</strain>
    </source>
</reference>
<dbReference type="InterPro" id="IPR029062">
    <property type="entry name" value="Class_I_gatase-like"/>
</dbReference>
<feature type="binding site" evidence="10">
    <location>
        <position position="295"/>
    </location>
    <ligand>
        <name>L-glutamine</name>
        <dbReference type="ChEBI" id="CHEBI:58359"/>
    </ligand>
</feature>
<feature type="active site" description="Nucleophile" evidence="10">
    <location>
        <position position="250"/>
    </location>
</feature>
<feature type="active site" evidence="10">
    <location>
        <position position="337"/>
    </location>
</feature>
<feature type="domain" description="Carbamoyl-phosphate synthase small subunit N-terminal" evidence="11">
    <location>
        <begin position="1"/>
        <end position="131"/>
    </location>
</feature>
<dbReference type="UniPathway" id="UPA00070">
    <property type="reaction ID" value="UER00115"/>
</dbReference>
<feature type="binding site" evidence="10">
    <location>
        <position position="294"/>
    </location>
    <ligand>
        <name>L-glutamine</name>
        <dbReference type="ChEBI" id="CHEBI:58359"/>
    </ligand>
</feature>
<evidence type="ECO:0000256" key="9">
    <source>
        <dbReference type="ARBA" id="ARBA00048816"/>
    </source>
</evidence>
<dbReference type="GO" id="GO:0005524">
    <property type="term" value="F:ATP binding"/>
    <property type="evidence" value="ECO:0007669"/>
    <property type="project" value="UniProtKB-UniRule"/>
</dbReference>
<dbReference type="PRINTS" id="PR00097">
    <property type="entry name" value="ANTSNTHASEII"/>
</dbReference>
<dbReference type="AlphaFoldDB" id="A0A811T4B3"/>
<evidence type="ECO:0000256" key="7">
    <source>
        <dbReference type="ARBA" id="ARBA00022962"/>
    </source>
</evidence>
<dbReference type="PRINTS" id="PR00099">
    <property type="entry name" value="CPSGATASE"/>
</dbReference>
<keyword evidence="3 10" id="KW-0055">Arginine biosynthesis</keyword>
<dbReference type="InterPro" id="IPR035686">
    <property type="entry name" value="CPSase_GATase1"/>
</dbReference>
<evidence type="ECO:0000256" key="5">
    <source>
        <dbReference type="ARBA" id="ARBA00022741"/>
    </source>
</evidence>
<dbReference type="GO" id="GO:0006207">
    <property type="term" value="P:'de novo' pyrimidine nucleobase biosynthetic process"/>
    <property type="evidence" value="ECO:0007669"/>
    <property type="project" value="InterPro"/>
</dbReference>
<organism evidence="12 13">
    <name type="scientific">Candidatus Argoarchaeum ethanivorans</name>
    <dbReference type="NCBI Taxonomy" id="2608793"/>
    <lineage>
        <taxon>Archaea</taxon>
        <taxon>Methanobacteriati</taxon>
        <taxon>Methanobacteriota</taxon>
        <taxon>Stenosarchaea group</taxon>
        <taxon>Methanomicrobia</taxon>
        <taxon>Methanosarcinales</taxon>
        <taxon>Methanosarcinales incertae sedis</taxon>
        <taxon>GOM Arc I cluster</taxon>
        <taxon>Candidatus Argoarchaeum</taxon>
    </lineage>
</organism>
<comment type="catalytic activity">
    <reaction evidence="10">
        <text>L-glutamine + H2O = L-glutamate + NH4(+)</text>
        <dbReference type="Rhea" id="RHEA:15889"/>
        <dbReference type="ChEBI" id="CHEBI:15377"/>
        <dbReference type="ChEBI" id="CHEBI:28938"/>
        <dbReference type="ChEBI" id="CHEBI:29985"/>
        <dbReference type="ChEBI" id="CHEBI:58359"/>
    </reaction>
</comment>
<evidence type="ECO:0000256" key="4">
    <source>
        <dbReference type="ARBA" id="ARBA00022598"/>
    </source>
</evidence>
<dbReference type="PANTHER" id="PTHR43418:SF7">
    <property type="entry name" value="CARBAMOYL-PHOSPHATE SYNTHASE SMALL CHAIN"/>
    <property type="match status" value="1"/>
</dbReference>
<dbReference type="NCBIfam" id="NF009475">
    <property type="entry name" value="PRK12838.1"/>
    <property type="match status" value="1"/>
</dbReference>
<dbReference type="Proteomes" id="UP000610373">
    <property type="component" value="Unassembled WGS sequence"/>
</dbReference>
<keyword evidence="10" id="KW-0028">Amino-acid biosynthesis</keyword>
<dbReference type="SMART" id="SM01097">
    <property type="entry name" value="CPSase_sm_chain"/>
    <property type="match status" value="1"/>
</dbReference>
<dbReference type="GO" id="GO:0006526">
    <property type="term" value="P:L-arginine biosynthetic process"/>
    <property type="evidence" value="ECO:0007669"/>
    <property type="project" value="UniProtKB-UniRule"/>
</dbReference>
<protein>
    <recommendedName>
        <fullName evidence="10">Carbamoyl phosphate synthase small chain</fullName>
        <ecNumber evidence="10">6.3.5.5</ecNumber>
    </recommendedName>
    <alternativeName>
        <fullName evidence="10">Carbamoyl phosphate synthetase glutamine chain</fullName>
    </alternativeName>
</protein>
<accession>A0A811T4B3</accession>
<comment type="pathway">
    <text evidence="1 10">Amino-acid biosynthesis; L-arginine biosynthesis; carbamoyl phosphate from bicarbonate: step 1/1.</text>
</comment>
<feature type="binding site" evidence="10">
    <location>
        <position position="223"/>
    </location>
    <ligand>
        <name>L-glutamine</name>
        <dbReference type="ChEBI" id="CHEBI:58359"/>
    </ligand>
</feature>
<dbReference type="PANTHER" id="PTHR43418">
    <property type="entry name" value="MULTIFUNCTIONAL TRYPTOPHAN BIOSYNTHESIS PROTEIN-RELATED"/>
    <property type="match status" value="1"/>
</dbReference>
<feature type="binding site" evidence="10">
    <location>
        <position position="251"/>
    </location>
    <ligand>
        <name>L-glutamine</name>
        <dbReference type="ChEBI" id="CHEBI:58359"/>
    </ligand>
</feature>
<dbReference type="InterPro" id="IPR006274">
    <property type="entry name" value="CarbamoylP_synth_ssu"/>
</dbReference>
<dbReference type="Gene3D" id="3.50.30.20">
    <property type="entry name" value="Carbamoyl-phosphate synthase small subunit, N-terminal domain"/>
    <property type="match status" value="1"/>
</dbReference>
<gene>
    <name evidence="10 12" type="primary">carA</name>
    <name evidence="12" type="ORF">CHKLHMKO_00213</name>
</gene>
<evidence type="ECO:0000256" key="3">
    <source>
        <dbReference type="ARBA" id="ARBA00022571"/>
    </source>
</evidence>
<dbReference type="UniPathway" id="UPA00068">
    <property type="reaction ID" value="UER00171"/>
</dbReference>
<feature type="active site" evidence="10">
    <location>
        <position position="335"/>
    </location>
</feature>
<dbReference type="EC" id="6.3.5.5" evidence="10"/>
<comment type="caution">
    <text evidence="12">The sequence shown here is derived from an EMBL/GenBank/DDBJ whole genome shotgun (WGS) entry which is preliminary data.</text>
</comment>
<keyword evidence="7 10" id="KW-0315">Glutamine amidotransferase</keyword>
<dbReference type="Gene3D" id="3.40.50.880">
    <property type="match status" value="1"/>
</dbReference>
<comment type="similarity">
    <text evidence="2 10">Belongs to the CarA family.</text>
</comment>
<dbReference type="SUPFAM" id="SSF52021">
    <property type="entry name" value="Carbamoyl phosphate synthetase, small subunit N-terminal domain"/>
    <property type="match status" value="1"/>
</dbReference>
<comment type="catalytic activity">
    <reaction evidence="9 10">
        <text>hydrogencarbonate + L-glutamine + 2 ATP + H2O = carbamoyl phosphate + L-glutamate + 2 ADP + phosphate + 2 H(+)</text>
        <dbReference type="Rhea" id="RHEA:18633"/>
        <dbReference type="ChEBI" id="CHEBI:15377"/>
        <dbReference type="ChEBI" id="CHEBI:15378"/>
        <dbReference type="ChEBI" id="CHEBI:17544"/>
        <dbReference type="ChEBI" id="CHEBI:29985"/>
        <dbReference type="ChEBI" id="CHEBI:30616"/>
        <dbReference type="ChEBI" id="CHEBI:43474"/>
        <dbReference type="ChEBI" id="CHEBI:58228"/>
        <dbReference type="ChEBI" id="CHEBI:58359"/>
        <dbReference type="ChEBI" id="CHEBI:456216"/>
        <dbReference type="EC" id="6.3.5.5"/>
    </reaction>
</comment>
<dbReference type="HAMAP" id="MF_01209">
    <property type="entry name" value="CPSase_S_chain"/>
    <property type="match status" value="1"/>
</dbReference>
<evidence type="ECO:0000256" key="1">
    <source>
        <dbReference type="ARBA" id="ARBA00005077"/>
    </source>
</evidence>
<dbReference type="SUPFAM" id="SSF52317">
    <property type="entry name" value="Class I glutamine amidotransferase-like"/>
    <property type="match status" value="1"/>
</dbReference>
<comment type="subunit">
    <text evidence="10">Composed of two chains; the small (or glutamine) chain promotes the hydrolysis of glutamine to ammonia, which is used by the large (or ammonia) chain to synthesize carbamoyl phosphate. Tetramer of heterodimers (alpha,beta)4.</text>
</comment>
<sequence>MDAVLGIEDGTAVVGTGFGKEGVVCGELVFSTQYTGYEEALTDPSYAGQILMFTYPLIGNYGVNGEAFQSAGMKAEALVVREACPVPSHRLSKQSIVEFVESENKSGIAGVDTRMLTIKTREIGAMRAALIVGSNDCEEAVNRARAHQIITELDLISQVTCKESYSIQGASDAPHFVVIDLGIKRNMIESLKKRGVNMTIVPATTKPQEVLDLKPDAVLISNGPGDPRMAKDATRVVSELAGTVSIFGICLGNQIIALGLGAETYKLKFGHRGANQPVKDFESGIVHITSQNHGFAVDADSVEAVDARVTQVNVNDKTVEGISHNYLEIMSVQYHPEAHPGPLDTEAIFFDRIVRMVK</sequence>
<dbReference type="PROSITE" id="PS51273">
    <property type="entry name" value="GATASE_TYPE_1"/>
    <property type="match status" value="1"/>
</dbReference>
<keyword evidence="8 10" id="KW-0665">Pyrimidine biosynthesis</keyword>
<keyword evidence="4 10" id="KW-0436">Ligase</keyword>